<dbReference type="VEuPathDB" id="FungiDB:ASPWEDRAFT_429249"/>
<dbReference type="RefSeq" id="XP_040690489.1">
    <property type="nucleotide sequence ID" value="XM_040835901.1"/>
</dbReference>
<name>A0A1L9RPM9_ASPWE</name>
<accession>A0A1L9RPM9</accession>
<gene>
    <name evidence="2" type="ORF">ASPWEDRAFT_429249</name>
</gene>
<dbReference type="GeneID" id="63751749"/>
<dbReference type="Proteomes" id="UP000184383">
    <property type="component" value="Unassembled WGS sequence"/>
</dbReference>
<dbReference type="Pfam" id="PF11274">
    <property type="entry name" value="DUF3074"/>
    <property type="match status" value="1"/>
</dbReference>
<dbReference type="PANTHER" id="PTHR40370:SF1">
    <property type="entry name" value="DUF3074 DOMAIN-CONTAINING PROTEIN"/>
    <property type="match status" value="1"/>
</dbReference>
<evidence type="ECO:0000259" key="1">
    <source>
        <dbReference type="Pfam" id="PF11274"/>
    </source>
</evidence>
<sequence length="295" mass="32613">MPSLIHLHPLPFSSLPSHPSLNALSTRPSHLDFIHSILSEAHFFLTTSIPDHFHQDPKPRPSHPSTSPVYLSTASLLPGARGQGKEFWVCRRSTHSDEAVDGTASFAEFQDGLRVDHSEKEKEYTPSVTSVETLLEWSSLESIEGGWKGVDMHVNIITHTFHPTFLISPRTFINLIISAELPTTAAPGFVTVQIPLICNPVDHVPKPLRDKITQSVPGNSIFATYASVERLLSLDKPSKQVEWIMATTSDAGGSIPQWIQRSWTMGGVPKAVVADVGLFIGWMGKRRKGQVFRQD</sequence>
<evidence type="ECO:0000313" key="3">
    <source>
        <dbReference type="Proteomes" id="UP000184383"/>
    </source>
</evidence>
<dbReference type="PANTHER" id="PTHR40370">
    <property type="entry name" value="EXPRESSED PROTEIN"/>
    <property type="match status" value="1"/>
</dbReference>
<dbReference type="AlphaFoldDB" id="A0A1L9RPM9"/>
<dbReference type="STRING" id="1073089.A0A1L9RPM9"/>
<dbReference type="OrthoDB" id="6423603at2759"/>
<organism evidence="2 3">
    <name type="scientific">Aspergillus wentii DTO 134E9</name>
    <dbReference type="NCBI Taxonomy" id="1073089"/>
    <lineage>
        <taxon>Eukaryota</taxon>
        <taxon>Fungi</taxon>
        <taxon>Dikarya</taxon>
        <taxon>Ascomycota</taxon>
        <taxon>Pezizomycotina</taxon>
        <taxon>Eurotiomycetes</taxon>
        <taxon>Eurotiomycetidae</taxon>
        <taxon>Eurotiales</taxon>
        <taxon>Aspergillaceae</taxon>
        <taxon>Aspergillus</taxon>
        <taxon>Aspergillus subgen. Cremei</taxon>
    </lineage>
</organism>
<keyword evidence="3" id="KW-1185">Reference proteome</keyword>
<dbReference type="InterPro" id="IPR024500">
    <property type="entry name" value="DUF3074"/>
</dbReference>
<dbReference type="SUPFAM" id="SSF55961">
    <property type="entry name" value="Bet v1-like"/>
    <property type="match status" value="1"/>
</dbReference>
<reference evidence="3" key="1">
    <citation type="journal article" date="2017" name="Genome Biol.">
        <title>Comparative genomics reveals high biological diversity and specific adaptations in the industrially and medically important fungal genus Aspergillus.</title>
        <authorList>
            <person name="de Vries R.P."/>
            <person name="Riley R."/>
            <person name="Wiebenga A."/>
            <person name="Aguilar-Osorio G."/>
            <person name="Amillis S."/>
            <person name="Uchima C.A."/>
            <person name="Anderluh G."/>
            <person name="Asadollahi M."/>
            <person name="Askin M."/>
            <person name="Barry K."/>
            <person name="Battaglia E."/>
            <person name="Bayram O."/>
            <person name="Benocci T."/>
            <person name="Braus-Stromeyer S.A."/>
            <person name="Caldana C."/>
            <person name="Canovas D."/>
            <person name="Cerqueira G.C."/>
            <person name="Chen F."/>
            <person name="Chen W."/>
            <person name="Choi C."/>
            <person name="Clum A."/>
            <person name="Dos Santos R.A."/>
            <person name="Damasio A.R."/>
            <person name="Diallinas G."/>
            <person name="Emri T."/>
            <person name="Fekete E."/>
            <person name="Flipphi M."/>
            <person name="Freyberg S."/>
            <person name="Gallo A."/>
            <person name="Gournas C."/>
            <person name="Habgood R."/>
            <person name="Hainaut M."/>
            <person name="Harispe M.L."/>
            <person name="Henrissat B."/>
            <person name="Hilden K.S."/>
            <person name="Hope R."/>
            <person name="Hossain A."/>
            <person name="Karabika E."/>
            <person name="Karaffa L."/>
            <person name="Karanyi Z."/>
            <person name="Krasevec N."/>
            <person name="Kuo A."/>
            <person name="Kusch H."/>
            <person name="LaButti K."/>
            <person name="Lagendijk E.L."/>
            <person name="Lapidus A."/>
            <person name="Levasseur A."/>
            <person name="Lindquist E."/>
            <person name="Lipzen A."/>
            <person name="Logrieco A.F."/>
            <person name="MacCabe A."/>
            <person name="Maekelae M.R."/>
            <person name="Malavazi I."/>
            <person name="Melin P."/>
            <person name="Meyer V."/>
            <person name="Mielnichuk N."/>
            <person name="Miskei M."/>
            <person name="Molnar A.P."/>
            <person name="Mule G."/>
            <person name="Ngan C.Y."/>
            <person name="Orejas M."/>
            <person name="Orosz E."/>
            <person name="Ouedraogo J.P."/>
            <person name="Overkamp K.M."/>
            <person name="Park H.-S."/>
            <person name="Perrone G."/>
            <person name="Piumi F."/>
            <person name="Punt P.J."/>
            <person name="Ram A.F."/>
            <person name="Ramon A."/>
            <person name="Rauscher S."/>
            <person name="Record E."/>
            <person name="Riano-Pachon D.M."/>
            <person name="Robert V."/>
            <person name="Roehrig J."/>
            <person name="Ruller R."/>
            <person name="Salamov A."/>
            <person name="Salih N.S."/>
            <person name="Samson R.A."/>
            <person name="Sandor E."/>
            <person name="Sanguinetti M."/>
            <person name="Schuetze T."/>
            <person name="Sepcic K."/>
            <person name="Shelest E."/>
            <person name="Sherlock G."/>
            <person name="Sophianopoulou V."/>
            <person name="Squina F.M."/>
            <person name="Sun H."/>
            <person name="Susca A."/>
            <person name="Todd R.B."/>
            <person name="Tsang A."/>
            <person name="Unkles S.E."/>
            <person name="van de Wiele N."/>
            <person name="van Rossen-Uffink D."/>
            <person name="Oliveira J.V."/>
            <person name="Vesth T.C."/>
            <person name="Visser J."/>
            <person name="Yu J.-H."/>
            <person name="Zhou M."/>
            <person name="Andersen M.R."/>
            <person name="Archer D.B."/>
            <person name="Baker S.E."/>
            <person name="Benoit I."/>
            <person name="Brakhage A.A."/>
            <person name="Braus G.H."/>
            <person name="Fischer R."/>
            <person name="Frisvad J.C."/>
            <person name="Goldman G.H."/>
            <person name="Houbraken J."/>
            <person name="Oakley B."/>
            <person name="Pocsi I."/>
            <person name="Scazzocchio C."/>
            <person name="Seiboth B."/>
            <person name="vanKuyk P.A."/>
            <person name="Wortman J."/>
            <person name="Dyer P.S."/>
            <person name="Grigoriev I.V."/>
        </authorList>
    </citation>
    <scope>NUCLEOTIDE SEQUENCE [LARGE SCALE GENOMIC DNA]</scope>
    <source>
        <strain evidence="3">DTO 134E9</strain>
    </source>
</reference>
<proteinExistence type="predicted"/>
<protein>
    <recommendedName>
        <fullName evidence="1">DUF3074 domain-containing protein</fullName>
    </recommendedName>
</protein>
<feature type="domain" description="DUF3074" evidence="1">
    <location>
        <begin position="88"/>
        <end position="283"/>
    </location>
</feature>
<dbReference type="EMBL" id="KV878211">
    <property type="protein sequence ID" value="OJJ36813.1"/>
    <property type="molecule type" value="Genomic_DNA"/>
</dbReference>
<evidence type="ECO:0000313" key="2">
    <source>
        <dbReference type="EMBL" id="OJJ36813.1"/>
    </source>
</evidence>